<reference evidence="1 2" key="1">
    <citation type="journal article" date="2014" name="Genome Announc.">
        <title>Draft genome sequence of Sclerotinia borealis, a psychrophilic plant pathogenic fungus.</title>
        <authorList>
            <person name="Mardanov A.V."/>
            <person name="Beletsky A.V."/>
            <person name="Kadnikov V.V."/>
            <person name="Ignatov A.N."/>
            <person name="Ravin N.V."/>
        </authorList>
    </citation>
    <scope>NUCLEOTIDE SEQUENCE [LARGE SCALE GENOMIC DNA]</scope>
    <source>
        <strain evidence="2">F-4157</strain>
    </source>
</reference>
<protein>
    <submittedName>
        <fullName evidence="1">Uncharacterized protein</fullName>
    </submittedName>
</protein>
<accession>W9CDM8</accession>
<evidence type="ECO:0000313" key="2">
    <source>
        <dbReference type="Proteomes" id="UP000019487"/>
    </source>
</evidence>
<comment type="caution">
    <text evidence="1">The sequence shown here is derived from an EMBL/GenBank/DDBJ whole genome shotgun (WGS) entry which is preliminary data.</text>
</comment>
<dbReference type="AlphaFoldDB" id="W9CDM8"/>
<dbReference type="EMBL" id="AYSA01000276">
    <property type="protein sequence ID" value="ESZ93971.1"/>
    <property type="molecule type" value="Genomic_DNA"/>
</dbReference>
<organism evidence="1 2">
    <name type="scientific">Sclerotinia borealis (strain F-4128)</name>
    <dbReference type="NCBI Taxonomy" id="1432307"/>
    <lineage>
        <taxon>Eukaryota</taxon>
        <taxon>Fungi</taxon>
        <taxon>Dikarya</taxon>
        <taxon>Ascomycota</taxon>
        <taxon>Pezizomycotina</taxon>
        <taxon>Leotiomycetes</taxon>
        <taxon>Helotiales</taxon>
        <taxon>Sclerotiniaceae</taxon>
        <taxon>Sclerotinia</taxon>
    </lineage>
</organism>
<dbReference type="HOGENOM" id="CLU_1653148_0_0_1"/>
<name>W9CDM8_SCLBF</name>
<gene>
    <name evidence="1" type="ORF">SBOR_5636</name>
</gene>
<proteinExistence type="predicted"/>
<keyword evidence="2" id="KW-1185">Reference proteome</keyword>
<sequence length="160" mass="17913">MYEQEILKGLNLFIQNYERRIRIETYIKDGLRKDQLIDPNGPTVDKLSESSIVDRMRVEAPPRRAWVEPPVVNEPLNRSALIRATKAAKTAKAKPTQPSSHVEADVSSLTLSRHFFRLSTNISHSARSDTISVTERAKRAGRAKQVAGLGTIPDIVENVV</sequence>
<evidence type="ECO:0000313" key="1">
    <source>
        <dbReference type="EMBL" id="ESZ93971.1"/>
    </source>
</evidence>
<dbReference type="Proteomes" id="UP000019487">
    <property type="component" value="Unassembled WGS sequence"/>
</dbReference>